<sequence>MAWIRAVEATKLRMFNQANTHMLSYISPYFATVKLLPSNGDKLPEDDVPEFFERFQMGPFNITTLGVKRNLCMMHPGYQDKIVDRISKVRVREYNSIDALGFFSKAGEESFIGNPMEEKRLFLSYLKINIWLEWTF</sequence>
<evidence type="ECO:0000313" key="1">
    <source>
        <dbReference type="EMBL" id="MBN9413608.1"/>
    </source>
</evidence>
<dbReference type="EMBL" id="JAFKGL010000029">
    <property type="protein sequence ID" value="MBN9413608.1"/>
    <property type="molecule type" value="Genomic_DNA"/>
</dbReference>
<gene>
    <name evidence="1" type="ORF">J0H12_06780</name>
</gene>
<protein>
    <submittedName>
        <fullName evidence="1">Uncharacterized protein</fullName>
    </submittedName>
</protein>
<reference evidence="1" key="1">
    <citation type="submission" date="2021-02" db="EMBL/GenBank/DDBJ databases">
        <title>Thiocyanate and organic carbon inputs drive convergent selection for specific autotrophic Afipia and Thiobacillus strains within complex microbiomes.</title>
        <authorList>
            <person name="Huddy R.J."/>
            <person name="Sachdeva R."/>
            <person name="Kadzinga F."/>
            <person name="Kantor R.S."/>
            <person name="Harrison S.T.L."/>
            <person name="Banfield J.F."/>
        </authorList>
    </citation>
    <scope>NUCLEOTIDE SEQUENCE</scope>
    <source>
        <strain evidence="1">SCN18_10_11_15_R4_P_38_20</strain>
    </source>
</reference>
<evidence type="ECO:0000313" key="2">
    <source>
        <dbReference type="Proteomes" id="UP000664414"/>
    </source>
</evidence>
<name>A0A8J7PZ71_9PROT</name>
<comment type="caution">
    <text evidence="1">The sequence shown here is derived from an EMBL/GenBank/DDBJ whole genome shotgun (WGS) entry which is preliminary data.</text>
</comment>
<organism evidence="1 2">
    <name type="scientific">Candidatus Paracaedimonas acanthamoebae</name>
    <dbReference type="NCBI Taxonomy" id="244581"/>
    <lineage>
        <taxon>Bacteria</taxon>
        <taxon>Pseudomonadati</taxon>
        <taxon>Pseudomonadota</taxon>
        <taxon>Alphaproteobacteria</taxon>
        <taxon>Holosporales</taxon>
        <taxon>Caedimonadaceae</taxon>
        <taxon>Candidatus Paracaedimonas</taxon>
    </lineage>
</organism>
<proteinExistence type="predicted"/>
<dbReference type="Proteomes" id="UP000664414">
    <property type="component" value="Unassembled WGS sequence"/>
</dbReference>
<accession>A0A8J7PZ71</accession>
<dbReference type="AlphaFoldDB" id="A0A8J7PZ71"/>